<name>A0AAN5IBN9_9BILA</name>
<gene>
    <name evidence="2" type="ORF">PMAYCL1PPCAC_30403</name>
</gene>
<evidence type="ECO:0000256" key="1">
    <source>
        <dbReference type="SAM" id="MobiDB-lite"/>
    </source>
</evidence>
<evidence type="ECO:0000313" key="2">
    <source>
        <dbReference type="EMBL" id="GMR60208.1"/>
    </source>
</evidence>
<reference evidence="3" key="1">
    <citation type="submission" date="2022-10" db="EMBL/GenBank/DDBJ databases">
        <title>Genome assembly of Pristionchus species.</title>
        <authorList>
            <person name="Yoshida K."/>
            <person name="Sommer R.J."/>
        </authorList>
    </citation>
    <scope>NUCLEOTIDE SEQUENCE [LARGE SCALE GENOMIC DNA]</scope>
    <source>
        <strain evidence="3">RS5460</strain>
    </source>
</reference>
<dbReference type="EMBL" id="BTRK01000006">
    <property type="protein sequence ID" value="GMR60208.1"/>
    <property type="molecule type" value="Genomic_DNA"/>
</dbReference>
<organism evidence="2 3">
    <name type="scientific">Pristionchus mayeri</name>
    <dbReference type="NCBI Taxonomy" id="1317129"/>
    <lineage>
        <taxon>Eukaryota</taxon>
        <taxon>Metazoa</taxon>
        <taxon>Ecdysozoa</taxon>
        <taxon>Nematoda</taxon>
        <taxon>Chromadorea</taxon>
        <taxon>Rhabditida</taxon>
        <taxon>Rhabditina</taxon>
        <taxon>Diplogasteromorpha</taxon>
        <taxon>Diplogasteroidea</taxon>
        <taxon>Neodiplogasteridae</taxon>
        <taxon>Pristionchus</taxon>
    </lineage>
</organism>
<accession>A0AAN5IBN9</accession>
<dbReference type="Proteomes" id="UP001328107">
    <property type="component" value="Unassembled WGS sequence"/>
</dbReference>
<keyword evidence="3" id="KW-1185">Reference proteome</keyword>
<comment type="caution">
    <text evidence="2">The sequence shown here is derived from an EMBL/GenBank/DDBJ whole genome shotgun (WGS) entry which is preliminary data.</text>
</comment>
<feature type="region of interest" description="Disordered" evidence="1">
    <location>
        <begin position="20"/>
        <end position="48"/>
    </location>
</feature>
<proteinExistence type="predicted"/>
<sequence>QKLECPYRNISSFLSTLKEKLPSRRKQQQSRAWEDSSHSSVVSSAAERATLPKRKILPVTRSLPFPFLLPLQAATIGCPSLPTLRLARDTGHDEKT</sequence>
<dbReference type="AlphaFoldDB" id="A0AAN5IBN9"/>
<feature type="non-terminal residue" evidence="2">
    <location>
        <position position="1"/>
    </location>
</feature>
<evidence type="ECO:0000313" key="3">
    <source>
        <dbReference type="Proteomes" id="UP001328107"/>
    </source>
</evidence>
<protein>
    <submittedName>
        <fullName evidence="2">Uncharacterized protein</fullName>
    </submittedName>
</protein>